<dbReference type="EMBL" id="LT629688">
    <property type="protein sequence ID" value="SDD32971.1"/>
    <property type="molecule type" value="Genomic_DNA"/>
</dbReference>
<evidence type="ECO:0000256" key="1">
    <source>
        <dbReference type="ARBA" id="ARBA00022729"/>
    </source>
</evidence>
<organism evidence="5 6">
    <name type="scientific">Auraticoccus monumenti</name>
    <dbReference type="NCBI Taxonomy" id="675864"/>
    <lineage>
        <taxon>Bacteria</taxon>
        <taxon>Bacillati</taxon>
        <taxon>Actinomycetota</taxon>
        <taxon>Actinomycetes</taxon>
        <taxon>Propionibacteriales</taxon>
        <taxon>Propionibacteriaceae</taxon>
        <taxon>Auraticoccus</taxon>
    </lineage>
</organism>
<dbReference type="Pfam" id="PF11611">
    <property type="entry name" value="DUF4352"/>
    <property type="match status" value="1"/>
</dbReference>
<dbReference type="Proteomes" id="UP000198546">
    <property type="component" value="Chromosome i"/>
</dbReference>
<evidence type="ECO:0000256" key="2">
    <source>
        <dbReference type="SAM" id="MobiDB-lite"/>
    </source>
</evidence>
<evidence type="ECO:0000256" key="3">
    <source>
        <dbReference type="SAM" id="Phobius"/>
    </source>
</evidence>
<dbReference type="InterPro" id="IPR029051">
    <property type="entry name" value="DUF4352"/>
</dbReference>
<feature type="domain" description="DUF4352" evidence="4">
    <location>
        <begin position="174"/>
        <end position="265"/>
    </location>
</feature>
<keyword evidence="6" id="KW-1185">Reference proteome</keyword>
<keyword evidence="3" id="KW-0472">Membrane</keyword>
<reference evidence="5 6" key="1">
    <citation type="submission" date="2016-10" db="EMBL/GenBank/DDBJ databases">
        <authorList>
            <person name="de Groot N.N."/>
        </authorList>
    </citation>
    <scope>NUCLEOTIDE SEQUENCE [LARGE SCALE GENOMIC DNA]</scope>
    <source>
        <strain evidence="5 6">MON 2.2</strain>
    </source>
</reference>
<keyword evidence="3" id="KW-0812">Transmembrane</keyword>
<feature type="region of interest" description="Disordered" evidence="2">
    <location>
        <begin position="116"/>
        <end position="158"/>
    </location>
</feature>
<sequence length="287" mass="29330">MASQSPNEPTGPQAPYQGPPGPATAAKNGLGTAALVLGILALIGSFIPGLGIASIPMGLLGVILAILGLSRIKKGLANNRGASIAGLILSALAVVVAIIVTAISAAFLDAVNETVEDSGTSEVTPEAPSDEPTEGASEEASDQSSETESAPADEAEQFPGQTADDVVVEAGQPVNVAGATVTSAPLEEESDDTGSEYLCTVVDYVNDSDEQLSYNSFDWQLQNPQGNIVMSAFTIRDDQLESGELAPGGEVSGEVCFDATGDSGQHVVLTQPFISLSNDRGAWLNEL</sequence>
<feature type="compositionally biased region" description="Acidic residues" evidence="2">
    <location>
        <begin position="128"/>
        <end position="141"/>
    </location>
</feature>
<dbReference type="Gene3D" id="2.60.40.1240">
    <property type="match status" value="1"/>
</dbReference>
<dbReference type="STRING" id="675864.SAMN04489747_0717"/>
<evidence type="ECO:0000313" key="6">
    <source>
        <dbReference type="Proteomes" id="UP000198546"/>
    </source>
</evidence>
<gene>
    <name evidence="5" type="ORF">SAMN04489747_0717</name>
</gene>
<keyword evidence="1" id="KW-0732">Signal</keyword>
<dbReference type="AlphaFoldDB" id="A0A1G6TVA9"/>
<dbReference type="OrthoDB" id="4424606at2"/>
<dbReference type="InterPro" id="IPR029050">
    <property type="entry name" value="Immunoprotect_excell_Ig-like"/>
</dbReference>
<feature type="transmembrane region" description="Helical" evidence="3">
    <location>
        <begin position="29"/>
        <end position="47"/>
    </location>
</feature>
<feature type="region of interest" description="Disordered" evidence="2">
    <location>
        <begin position="1"/>
        <end position="23"/>
    </location>
</feature>
<evidence type="ECO:0000259" key="4">
    <source>
        <dbReference type="Pfam" id="PF11611"/>
    </source>
</evidence>
<proteinExistence type="predicted"/>
<evidence type="ECO:0000313" key="5">
    <source>
        <dbReference type="EMBL" id="SDD32971.1"/>
    </source>
</evidence>
<feature type="transmembrane region" description="Helical" evidence="3">
    <location>
        <begin position="84"/>
        <end position="108"/>
    </location>
</feature>
<protein>
    <recommendedName>
        <fullName evidence="4">DUF4352 domain-containing protein</fullName>
    </recommendedName>
</protein>
<name>A0A1G6TVA9_9ACTN</name>
<dbReference type="RefSeq" id="WP_090590707.1">
    <property type="nucleotide sequence ID" value="NZ_LT629688.1"/>
</dbReference>
<accession>A0A1G6TVA9</accession>
<keyword evidence="3" id="KW-1133">Transmembrane helix</keyword>